<keyword evidence="4" id="KW-1185">Reference proteome</keyword>
<dbReference type="InterPro" id="IPR001296">
    <property type="entry name" value="Glyco_trans_1"/>
</dbReference>
<sequence length="364" mass="40022">MVIVLLSAASSIHTVQWANGFCAVGHTVHVISQHPIVDPFSDGVHVHLLPYRGMLGYYLNARKARKLIQEISPDIINAHYASGYGTTARLINIHPYILSVWGSDVYSFPYKSLIHKNIVRKNLDSADHIASTSKCMAEKVIELSTNLRLEDIKVTPFGVDVDLFTSKREKLKNVSKVVIGTVKTMKPIYGIDTLIYAYAELKKMLSNDAETSNQDVELVLVGGGEQTNQLVALCNELGVDDSVKFVGQVPHEAVPNQLNNFDIFVALSKSESFGVAVLEAGAMELPVVVSDADGLAEVTIDNVTGFVVPKQDHSSAALALKKLVVNHELRLKMGKNGCDNVHRHYSWEVCISTMTKLYRNTLHG</sequence>
<evidence type="ECO:0000259" key="2">
    <source>
        <dbReference type="Pfam" id="PF13477"/>
    </source>
</evidence>
<dbReference type="STRING" id="1796497.GCE9029_01902"/>
<evidence type="ECO:0000259" key="1">
    <source>
        <dbReference type="Pfam" id="PF00534"/>
    </source>
</evidence>
<dbReference type="EC" id="2.4.1.57" evidence="3"/>
<dbReference type="RefSeq" id="WP_062662920.1">
    <property type="nucleotide sequence ID" value="NZ_FIZX01000001.1"/>
</dbReference>
<dbReference type="GO" id="GO:0016757">
    <property type="term" value="F:glycosyltransferase activity"/>
    <property type="evidence" value="ECO:0007669"/>
    <property type="project" value="UniProtKB-KW"/>
</dbReference>
<proteinExistence type="predicted"/>
<dbReference type="Proteomes" id="UP000071641">
    <property type="component" value="Unassembled WGS sequence"/>
</dbReference>
<dbReference type="GO" id="GO:1901135">
    <property type="term" value="P:carbohydrate derivative metabolic process"/>
    <property type="evidence" value="ECO:0007669"/>
    <property type="project" value="UniProtKB-ARBA"/>
</dbReference>
<dbReference type="SUPFAM" id="SSF53756">
    <property type="entry name" value="UDP-Glycosyltransferase/glycogen phosphorylase"/>
    <property type="match status" value="1"/>
</dbReference>
<dbReference type="PANTHER" id="PTHR12526:SF638">
    <property type="entry name" value="SPORE COAT PROTEIN SA"/>
    <property type="match status" value="1"/>
</dbReference>
<name>A0A128F025_9GAMM</name>
<organism evidence="3 4">
    <name type="scientific">Grimontia celer</name>
    <dbReference type="NCBI Taxonomy" id="1796497"/>
    <lineage>
        <taxon>Bacteria</taxon>
        <taxon>Pseudomonadati</taxon>
        <taxon>Pseudomonadota</taxon>
        <taxon>Gammaproteobacteria</taxon>
        <taxon>Vibrionales</taxon>
        <taxon>Vibrionaceae</taxon>
        <taxon>Grimontia</taxon>
    </lineage>
</organism>
<dbReference type="PANTHER" id="PTHR12526">
    <property type="entry name" value="GLYCOSYLTRANSFERASE"/>
    <property type="match status" value="1"/>
</dbReference>
<gene>
    <name evidence="3" type="primary">pimB_1</name>
    <name evidence="3" type="ORF">GCE9029_01902</name>
</gene>
<accession>A0A128F025</accession>
<dbReference type="Gene3D" id="3.40.50.2000">
    <property type="entry name" value="Glycogen Phosphorylase B"/>
    <property type="match status" value="2"/>
</dbReference>
<dbReference type="EMBL" id="FIZX01000001">
    <property type="protein sequence ID" value="CZF80172.1"/>
    <property type="molecule type" value="Genomic_DNA"/>
</dbReference>
<keyword evidence="3" id="KW-0808">Transferase</keyword>
<dbReference type="OrthoDB" id="9792269at2"/>
<evidence type="ECO:0000313" key="4">
    <source>
        <dbReference type="Proteomes" id="UP000071641"/>
    </source>
</evidence>
<evidence type="ECO:0000313" key="3">
    <source>
        <dbReference type="EMBL" id="CZF80172.1"/>
    </source>
</evidence>
<dbReference type="Pfam" id="PF00534">
    <property type="entry name" value="Glycos_transf_1"/>
    <property type="match status" value="1"/>
</dbReference>
<keyword evidence="3" id="KW-0328">Glycosyltransferase</keyword>
<dbReference type="Pfam" id="PF13477">
    <property type="entry name" value="Glyco_trans_4_2"/>
    <property type="match status" value="1"/>
</dbReference>
<protein>
    <submittedName>
        <fullName evidence="3">GDP-mannose-dependent alpha-(1-6)-phosphatidylinositol monomannoside mannosyltransferase</fullName>
        <ecNumber evidence="3">2.4.1.57</ecNumber>
    </submittedName>
</protein>
<feature type="domain" description="Glycosyltransferase subfamily 4-like N-terminal" evidence="2">
    <location>
        <begin position="3"/>
        <end position="133"/>
    </location>
</feature>
<dbReference type="InterPro" id="IPR028098">
    <property type="entry name" value="Glyco_trans_4-like_N"/>
</dbReference>
<reference evidence="4" key="1">
    <citation type="submission" date="2016-02" db="EMBL/GenBank/DDBJ databases">
        <authorList>
            <person name="Rodrigo-Torres Lidia"/>
            <person name="Arahal R.David."/>
        </authorList>
    </citation>
    <scope>NUCLEOTIDE SEQUENCE [LARGE SCALE GENOMIC DNA]</scope>
    <source>
        <strain evidence="4">CECT 9029</strain>
    </source>
</reference>
<feature type="domain" description="Glycosyl transferase family 1" evidence="1">
    <location>
        <begin position="167"/>
        <end position="337"/>
    </location>
</feature>
<dbReference type="AlphaFoldDB" id="A0A128F025"/>